<evidence type="ECO:0000259" key="6">
    <source>
        <dbReference type="PROSITE" id="PS50885"/>
    </source>
</evidence>
<dbReference type="SUPFAM" id="SSF55785">
    <property type="entry name" value="PYP-like sensor domain (PAS domain)"/>
    <property type="match status" value="1"/>
</dbReference>
<dbReference type="InterPro" id="IPR035919">
    <property type="entry name" value="EAL_sf"/>
</dbReference>
<dbReference type="InterPro" id="IPR000160">
    <property type="entry name" value="GGDEF_dom"/>
</dbReference>
<evidence type="ECO:0000259" key="7">
    <source>
        <dbReference type="PROSITE" id="PS50887"/>
    </source>
</evidence>
<feature type="domain" description="EAL" evidence="5">
    <location>
        <begin position="759"/>
        <end position="1013"/>
    </location>
</feature>
<dbReference type="SUPFAM" id="SSF158472">
    <property type="entry name" value="HAMP domain-like"/>
    <property type="match status" value="1"/>
</dbReference>
<dbReference type="InterPro" id="IPR003660">
    <property type="entry name" value="HAMP_dom"/>
</dbReference>
<dbReference type="AlphaFoldDB" id="A0A6B3SSH7"/>
<dbReference type="PROSITE" id="PS50885">
    <property type="entry name" value="HAMP"/>
    <property type="match status" value="1"/>
</dbReference>
<dbReference type="Pfam" id="PF13426">
    <property type="entry name" value="PAS_9"/>
    <property type="match status" value="1"/>
</dbReference>
<sequence length="1021" mass="112878">SHYIAQVAGALAAVASAQMSRTQESAQGKAADTAALAAPWAQRLADEESRSDGELGTSALSEQLVAALSARDGPTADTLAQSGHLKAYALGHELLTRIGNQSNLILDPDLDSYYTMSLVVLRFPDLLEAMTRLATPCDGASVPEQPLSWCENRFIAVQGRFDTIVTGIRSDFSEAVAAASPEVAARLRQDGARLLASLDAFRSDSERAAGITGGTLLRDVFTENALESVKTLSSIWSSATAELDRMLQARIEREYGRMWLHLGTAALFLLVILSIVYFVARQISSPIKMLAAVADDVSKSGNYTLRASWSNRDEIGRLVDGFNNMLERLNMQRMQEQELEAQRRAAHAQQVLLDSVPLALVVTSIPDHRILHSNEAAKMWMNSSGADPWAAGMDRDARARFFQMLSDTGKVDEFEVRWNAMDRPTWSLVSARRIEYQGTMAVLTTFTPISRLKALEERMELSSKVLASSSEGVAILNPRFEITFANPAFCNAVHYERLELIGKPMTALVGGMEDEQEHHPLTSDAIRAGRPWQGEVRIVRKDKQSYSAWLVIDSLWNAQRELSHVIATTIDITRLKEAEQRIQYMAHHDPLTDLPNRILFEERLSVSLQQANRSGAKVAVVFIDLDRFKNINDSMGHHVGDGLLRSVAQRLLTATRAGDTVCRLGGDEFVLVLNDVDGPQEVGTIMERRLLPGLCEQHQVEGVSLYVTCSVGIAMYPGDGLSISDLMRNADAAMYKAKHSGRNNFQFFTAELNDQVVQRLHLDSELRRAVLQNEFVLHYQPRVSARRGGAVGFECLVRWEHPEKGLLPPVHFIEAAEESGIIGEIGTWVLREACRQQREWKARGLGEIPLSVNISALQLKDQGFLSILKGALTAHGTTPGSIELELTESTLMDHAEQAIKQLQEIKRLGVLVSVDDFGTGYSSLNYLYRFPLDKIKIDKSFVRNVHTSAQSHAVTKVIIGLGQALGMGVVAEGVECEEERELLAREGCDEFQGYLFSRPMPAAQVPPWLARQDWKTALAAE</sequence>
<dbReference type="Pfam" id="PF00672">
    <property type="entry name" value="HAMP"/>
    <property type="match status" value="1"/>
</dbReference>
<keyword evidence="3" id="KW-1133">Transmembrane helix</keyword>
<feature type="coiled-coil region" evidence="2">
    <location>
        <begin position="322"/>
        <end position="351"/>
    </location>
</feature>
<dbReference type="GO" id="GO:0071111">
    <property type="term" value="F:cyclic-guanylate-specific phosphodiesterase activity"/>
    <property type="evidence" value="ECO:0007669"/>
    <property type="project" value="UniProtKB-EC"/>
</dbReference>
<feature type="domain" description="PAC" evidence="4">
    <location>
        <begin position="532"/>
        <end position="584"/>
    </location>
</feature>
<feature type="non-terminal residue" evidence="8">
    <location>
        <position position="1"/>
    </location>
</feature>
<dbReference type="InterPro" id="IPR000014">
    <property type="entry name" value="PAS"/>
</dbReference>
<keyword evidence="9" id="KW-1185">Reference proteome</keyword>
<dbReference type="PROSITE" id="PS50113">
    <property type="entry name" value="PAC"/>
    <property type="match status" value="1"/>
</dbReference>
<dbReference type="InterPro" id="IPR000700">
    <property type="entry name" value="PAS-assoc_C"/>
</dbReference>
<evidence type="ECO:0000256" key="3">
    <source>
        <dbReference type="SAM" id="Phobius"/>
    </source>
</evidence>
<evidence type="ECO:0000313" key="8">
    <source>
        <dbReference type="EMBL" id="NEX63654.1"/>
    </source>
</evidence>
<dbReference type="SMART" id="SM00304">
    <property type="entry name" value="HAMP"/>
    <property type="match status" value="1"/>
</dbReference>
<evidence type="ECO:0000313" key="9">
    <source>
        <dbReference type="Proteomes" id="UP000482155"/>
    </source>
</evidence>
<dbReference type="RefSeq" id="WP_163967587.1">
    <property type="nucleotide sequence ID" value="NZ_JAAIVB010000073.1"/>
</dbReference>
<dbReference type="SUPFAM" id="SSF141868">
    <property type="entry name" value="EAL domain-like"/>
    <property type="match status" value="1"/>
</dbReference>
<dbReference type="Proteomes" id="UP000482155">
    <property type="component" value="Unassembled WGS sequence"/>
</dbReference>
<dbReference type="PANTHER" id="PTHR44757">
    <property type="entry name" value="DIGUANYLATE CYCLASE DGCP"/>
    <property type="match status" value="1"/>
</dbReference>
<dbReference type="GO" id="GO:0007165">
    <property type="term" value="P:signal transduction"/>
    <property type="evidence" value="ECO:0007669"/>
    <property type="project" value="InterPro"/>
</dbReference>
<dbReference type="Gene3D" id="6.10.340.10">
    <property type="match status" value="1"/>
</dbReference>
<dbReference type="Pfam" id="PF00563">
    <property type="entry name" value="EAL"/>
    <property type="match status" value="1"/>
</dbReference>
<dbReference type="InterPro" id="IPR035965">
    <property type="entry name" value="PAS-like_dom_sf"/>
</dbReference>
<dbReference type="Pfam" id="PF00990">
    <property type="entry name" value="GGDEF"/>
    <property type="match status" value="1"/>
</dbReference>
<dbReference type="Gene3D" id="3.30.70.270">
    <property type="match status" value="1"/>
</dbReference>
<feature type="domain" description="GGDEF" evidence="7">
    <location>
        <begin position="616"/>
        <end position="750"/>
    </location>
</feature>
<dbReference type="PANTHER" id="PTHR44757:SF2">
    <property type="entry name" value="BIOFILM ARCHITECTURE MAINTENANCE PROTEIN MBAA"/>
    <property type="match status" value="1"/>
</dbReference>
<dbReference type="Gene3D" id="3.30.450.20">
    <property type="entry name" value="PAS domain"/>
    <property type="match status" value="1"/>
</dbReference>
<dbReference type="SUPFAM" id="SSF55073">
    <property type="entry name" value="Nucleotide cyclase"/>
    <property type="match status" value="1"/>
</dbReference>
<evidence type="ECO:0000256" key="2">
    <source>
        <dbReference type="SAM" id="Coils"/>
    </source>
</evidence>
<keyword evidence="3" id="KW-0472">Membrane</keyword>
<dbReference type="CDD" id="cd01949">
    <property type="entry name" value="GGDEF"/>
    <property type="match status" value="1"/>
</dbReference>
<dbReference type="FunFam" id="3.30.70.270:FF:000001">
    <property type="entry name" value="Diguanylate cyclase domain protein"/>
    <property type="match status" value="1"/>
</dbReference>
<dbReference type="CDD" id="cd06225">
    <property type="entry name" value="HAMP"/>
    <property type="match status" value="1"/>
</dbReference>
<evidence type="ECO:0000259" key="4">
    <source>
        <dbReference type="PROSITE" id="PS50113"/>
    </source>
</evidence>
<dbReference type="GO" id="GO:0016020">
    <property type="term" value="C:membrane"/>
    <property type="evidence" value="ECO:0007669"/>
    <property type="project" value="InterPro"/>
</dbReference>
<dbReference type="Gene3D" id="3.20.20.450">
    <property type="entry name" value="EAL domain"/>
    <property type="match status" value="1"/>
</dbReference>
<dbReference type="SMART" id="SM00267">
    <property type="entry name" value="GGDEF"/>
    <property type="match status" value="1"/>
</dbReference>
<dbReference type="NCBIfam" id="TIGR00229">
    <property type="entry name" value="sensory_box"/>
    <property type="match status" value="1"/>
</dbReference>
<feature type="transmembrane region" description="Helical" evidence="3">
    <location>
        <begin position="258"/>
        <end position="280"/>
    </location>
</feature>
<evidence type="ECO:0000259" key="5">
    <source>
        <dbReference type="PROSITE" id="PS50883"/>
    </source>
</evidence>
<dbReference type="InterPro" id="IPR029787">
    <property type="entry name" value="Nucleotide_cyclase"/>
</dbReference>
<name>A0A6B3SSH7_9BURK</name>
<accession>A0A6B3SSH7</accession>
<reference evidence="8 9" key="1">
    <citation type="submission" date="2020-02" db="EMBL/GenBank/DDBJ databases">
        <authorList>
            <person name="Kim M.K."/>
        </authorList>
    </citation>
    <scope>NUCLEOTIDE SEQUENCE [LARGE SCALE GENOMIC DNA]</scope>
    <source>
        <strain evidence="8 9">17J57-3</strain>
    </source>
</reference>
<comment type="catalytic activity">
    <reaction evidence="1">
        <text>3',3'-c-di-GMP + H2O = 5'-phosphoguanylyl(3'-&gt;5')guanosine + H(+)</text>
        <dbReference type="Rhea" id="RHEA:24902"/>
        <dbReference type="ChEBI" id="CHEBI:15377"/>
        <dbReference type="ChEBI" id="CHEBI:15378"/>
        <dbReference type="ChEBI" id="CHEBI:58754"/>
        <dbReference type="ChEBI" id="CHEBI:58805"/>
        <dbReference type="EC" id="3.1.4.52"/>
    </reaction>
    <physiologicalReaction direction="left-to-right" evidence="1">
        <dbReference type="Rhea" id="RHEA:24903"/>
    </physiologicalReaction>
</comment>
<gene>
    <name evidence="8" type="ORF">G3574_21460</name>
</gene>
<dbReference type="InterPro" id="IPR052155">
    <property type="entry name" value="Biofilm_reg_signaling"/>
</dbReference>
<dbReference type="PROSITE" id="PS50887">
    <property type="entry name" value="GGDEF"/>
    <property type="match status" value="1"/>
</dbReference>
<keyword evidence="3" id="KW-0812">Transmembrane</keyword>
<dbReference type="GO" id="GO:0071732">
    <property type="term" value="P:cellular response to nitric oxide"/>
    <property type="evidence" value="ECO:0007669"/>
    <property type="project" value="UniProtKB-ARBA"/>
</dbReference>
<dbReference type="FunFam" id="3.20.20.450:FF:000001">
    <property type="entry name" value="Cyclic di-GMP phosphodiesterase yahA"/>
    <property type="match status" value="1"/>
</dbReference>
<dbReference type="CDD" id="cd01948">
    <property type="entry name" value="EAL"/>
    <property type="match status" value="1"/>
</dbReference>
<comment type="caution">
    <text evidence="8">The sequence shown here is derived from an EMBL/GenBank/DDBJ whole genome shotgun (WGS) entry which is preliminary data.</text>
</comment>
<dbReference type="CDD" id="cd00130">
    <property type="entry name" value="PAS"/>
    <property type="match status" value="1"/>
</dbReference>
<dbReference type="SMART" id="SM00052">
    <property type="entry name" value="EAL"/>
    <property type="match status" value="1"/>
</dbReference>
<proteinExistence type="predicted"/>
<dbReference type="PROSITE" id="PS50883">
    <property type="entry name" value="EAL"/>
    <property type="match status" value="1"/>
</dbReference>
<dbReference type="InterPro" id="IPR043128">
    <property type="entry name" value="Rev_trsase/Diguanyl_cyclase"/>
</dbReference>
<keyword evidence="2" id="KW-0175">Coiled coil</keyword>
<protein>
    <submittedName>
        <fullName evidence="8">EAL domain-containing protein</fullName>
    </submittedName>
</protein>
<dbReference type="InterPro" id="IPR001633">
    <property type="entry name" value="EAL_dom"/>
</dbReference>
<feature type="domain" description="HAMP" evidence="6">
    <location>
        <begin position="281"/>
        <end position="334"/>
    </location>
</feature>
<evidence type="ECO:0000256" key="1">
    <source>
        <dbReference type="ARBA" id="ARBA00051114"/>
    </source>
</evidence>
<dbReference type="EMBL" id="JAAIVB010000073">
    <property type="protein sequence ID" value="NEX63654.1"/>
    <property type="molecule type" value="Genomic_DNA"/>
</dbReference>
<dbReference type="NCBIfam" id="TIGR00254">
    <property type="entry name" value="GGDEF"/>
    <property type="match status" value="1"/>
</dbReference>
<dbReference type="SMART" id="SM00091">
    <property type="entry name" value="PAS"/>
    <property type="match status" value="2"/>
</dbReference>
<organism evidence="8 9">
    <name type="scientific">Noviherbaspirillum galbum</name>
    <dbReference type="NCBI Taxonomy" id="2709383"/>
    <lineage>
        <taxon>Bacteria</taxon>
        <taxon>Pseudomonadati</taxon>
        <taxon>Pseudomonadota</taxon>
        <taxon>Betaproteobacteria</taxon>
        <taxon>Burkholderiales</taxon>
        <taxon>Oxalobacteraceae</taxon>
        <taxon>Noviherbaspirillum</taxon>
    </lineage>
</organism>